<feature type="transmembrane region" description="Helical" evidence="2">
    <location>
        <begin position="92"/>
        <end position="114"/>
    </location>
</feature>
<feature type="transmembrane region" description="Helical" evidence="2">
    <location>
        <begin position="167"/>
        <end position="192"/>
    </location>
</feature>
<dbReference type="PANTHER" id="PTHR23128:SF132">
    <property type="entry name" value="SERPENTINE RECEPTOR, CLASS E (EPSILON)-RELATED"/>
    <property type="match status" value="1"/>
</dbReference>
<dbReference type="Proteomes" id="UP000887572">
    <property type="component" value="Unplaced"/>
</dbReference>
<proteinExistence type="inferred from homology"/>
<keyword evidence="3" id="KW-1185">Reference proteome</keyword>
<dbReference type="GO" id="GO:0016020">
    <property type="term" value="C:membrane"/>
    <property type="evidence" value="ECO:0007669"/>
    <property type="project" value="InterPro"/>
</dbReference>
<sequence>MNTNGTTTTPSPAEDWRDICIKLVIWTNLAAFVAQLSLSALNIVLLARTSVLHPNLKMILLSQSASFCIFAIGHIWQMCIMLALGIEHWTDGIVIKILLVFGVVYSNFIGHVMLVERLIATLMSKRYENWKKPHFSLIWFIPIFSFSLFNALQSAPNETSSPVGGNVGIGIMVAAYISIVLSVAEIFACFYIDAQSRKRYAIWAKNGTHSLSERYQLAQNIRTFRQLAPTFVLHLANLIVALPTTLLLYYKLILDTKLYMVVWLTYHLALTVNNGLIEFTLIWRHPILRNETLNFLTALRLFKGNNQICTAQNANIGVQIGTKNGGEMIEMEKHFQMLQKEWA</sequence>
<dbReference type="Pfam" id="PF03125">
    <property type="entry name" value="Sre"/>
    <property type="match status" value="1"/>
</dbReference>
<reference evidence="4" key="1">
    <citation type="submission" date="2022-11" db="UniProtKB">
        <authorList>
            <consortium name="WormBaseParasite"/>
        </authorList>
    </citation>
    <scope>IDENTIFICATION</scope>
</reference>
<feature type="transmembrane region" description="Helical" evidence="2">
    <location>
        <begin position="59"/>
        <end position="86"/>
    </location>
</feature>
<accession>A0A914I4B2</accession>
<keyword evidence="2" id="KW-1133">Transmembrane helix</keyword>
<dbReference type="AlphaFoldDB" id="A0A914I4B2"/>
<dbReference type="InterPro" id="IPR004151">
    <property type="entry name" value="7TM_GPCR_serpentine_rcpt_Sre"/>
</dbReference>
<dbReference type="GO" id="GO:0007606">
    <property type="term" value="P:sensory perception of chemical stimulus"/>
    <property type="evidence" value="ECO:0007669"/>
    <property type="project" value="InterPro"/>
</dbReference>
<feature type="transmembrane region" description="Helical" evidence="2">
    <location>
        <begin position="23"/>
        <end position="47"/>
    </location>
</feature>
<evidence type="ECO:0000313" key="4">
    <source>
        <dbReference type="WBParaSite" id="Gr19_v10_g718.t2"/>
    </source>
</evidence>
<feature type="transmembrane region" description="Helical" evidence="2">
    <location>
        <begin position="231"/>
        <end position="252"/>
    </location>
</feature>
<dbReference type="WBParaSite" id="Gr19_v10_g718.t2">
    <property type="protein sequence ID" value="Gr19_v10_g718.t2"/>
    <property type="gene ID" value="Gr19_v10_g718"/>
</dbReference>
<comment type="similarity">
    <text evidence="1">Belongs to the nematode receptor-like protein sre family.</text>
</comment>
<evidence type="ECO:0000256" key="2">
    <source>
        <dbReference type="SAM" id="Phobius"/>
    </source>
</evidence>
<evidence type="ECO:0000313" key="3">
    <source>
        <dbReference type="Proteomes" id="UP000887572"/>
    </source>
</evidence>
<dbReference type="PANTHER" id="PTHR23128">
    <property type="entry name" value="SERPENTINE RECEPTOR, CLASS E (EPSILON)-RELATED"/>
    <property type="match status" value="1"/>
</dbReference>
<name>A0A914I4B2_GLORO</name>
<feature type="transmembrane region" description="Helical" evidence="2">
    <location>
        <begin position="135"/>
        <end position="155"/>
    </location>
</feature>
<evidence type="ECO:0000256" key="1">
    <source>
        <dbReference type="ARBA" id="ARBA00006803"/>
    </source>
</evidence>
<protein>
    <submittedName>
        <fullName evidence="4">Gustatory receptor</fullName>
    </submittedName>
</protein>
<keyword evidence="2" id="KW-0812">Transmembrane</keyword>
<keyword evidence="2" id="KW-0472">Membrane</keyword>
<feature type="transmembrane region" description="Helical" evidence="2">
    <location>
        <begin position="258"/>
        <end position="283"/>
    </location>
</feature>
<organism evidence="3 4">
    <name type="scientific">Globodera rostochiensis</name>
    <name type="common">Golden nematode worm</name>
    <name type="synonym">Heterodera rostochiensis</name>
    <dbReference type="NCBI Taxonomy" id="31243"/>
    <lineage>
        <taxon>Eukaryota</taxon>
        <taxon>Metazoa</taxon>
        <taxon>Ecdysozoa</taxon>
        <taxon>Nematoda</taxon>
        <taxon>Chromadorea</taxon>
        <taxon>Rhabditida</taxon>
        <taxon>Tylenchina</taxon>
        <taxon>Tylenchomorpha</taxon>
        <taxon>Tylenchoidea</taxon>
        <taxon>Heteroderidae</taxon>
        <taxon>Heteroderinae</taxon>
        <taxon>Globodera</taxon>
    </lineage>
</organism>